<dbReference type="EMBL" id="GBXM01015436">
    <property type="protein sequence ID" value="JAH93141.1"/>
    <property type="molecule type" value="Transcribed_RNA"/>
</dbReference>
<evidence type="ECO:0000313" key="2">
    <source>
        <dbReference type="EMBL" id="JAH93141.1"/>
    </source>
</evidence>
<reference evidence="2" key="2">
    <citation type="journal article" date="2015" name="Fish Shellfish Immunol.">
        <title>Early steps in the European eel (Anguilla anguilla)-Vibrio vulnificus interaction in the gills: Role of the RtxA13 toxin.</title>
        <authorList>
            <person name="Callol A."/>
            <person name="Pajuelo D."/>
            <person name="Ebbesson L."/>
            <person name="Teles M."/>
            <person name="MacKenzie S."/>
            <person name="Amaro C."/>
        </authorList>
    </citation>
    <scope>NUCLEOTIDE SEQUENCE</scope>
</reference>
<reference evidence="2" key="1">
    <citation type="submission" date="2014-11" db="EMBL/GenBank/DDBJ databases">
        <authorList>
            <person name="Amaro Gonzalez C."/>
        </authorList>
    </citation>
    <scope>NUCLEOTIDE SEQUENCE</scope>
</reference>
<protein>
    <submittedName>
        <fullName evidence="2">Uncharacterized protein</fullName>
    </submittedName>
</protein>
<name>A0A0E9WS66_ANGAN</name>
<proteinExistence type="predicted"/>
<feature type="region of interest" description="Disordered" evidence="1">
    <location>
        <begin position="64"/>
        <end position="90"/>
    </location>
</feature>
<sequence>MALCVPMCPCLQTPCVAILLLSRTFTFGEKGLAPASSIRCPRSFVHSRLARPRKERISRSFLGLSSLDPKGDGQASFPMATAHGGSQIGL</sequence>
<evidence type="ECO:0000256" key="1">
    <source>
        <dbReference type="SAM" id="MobiDB-lite"/>
    </source>
</evidence>
<dbReference type="AlphaFoldDB" id="A0A0E9WS66"/>
<accession>A0A0E9WS66</accession>
<organism evidence="2">
    <name type="scientific">Anguilla anguilla</name>
    <name type="common">European freshwater eel</name>
    <name type="synonym">Muraena anguilla</name>
    <dbReference type="NCBI Taxonomy" id="7936"/>
    <lineage>
        <taxon>Eukaryota</taxon>
        <taxon>Metazoa</taxon>
        <taxon>Chordata</taxon>
        <taxon>Craniata</taxon>
        <taxon>Vertebrata</taxon>
        <taxon>Euteleostomi</taxon>
        <taxon>Actinopterygii</taxon>
        <taxon>Neopterygii</taxon>
        <taxon>Teleostei</taxon>
        <taxon>Anguilliformes</taxon>
        <taxon>Anguillidae</taxon>
        <taxon>Anguilla</taxon>
    </lineage>
</organism>